<evidence type="ECO:0000256" key="1">
    <source>
        <dbReference type="ARBA" id="ARBA00008791"/>
    </source>
</evidence>
<dbReference type="EMBL" id="JAXOJX010000094">
    <property type="protein sequence ID" value="MDZ5461047.1"/>
    <property type="molecule type" value="Genomic_DNA"/>
</dbReference>
<organism evidence="3 4">
    <name type="scientific">Azohydromonas lata</name>
    <dbReference type="NCBI Taxonomy" id="45677"/>
    <lineage>
        <taxon>Bacteria</taxon>
        <taxon>Pseudomonadati</taxon>
        <taxon>Pseudomonadota</taxon>
        <taxon>Betaproteobacteria</taxon>
        <taxon>Burkholderiales</taxon>
        <taxon>Sphaerotilaceae</taxon>
        <taxon>Azohydromonas</taxon>
    </lineage>
</organism>
<feature type="domain" description="UspA" evidence="2">
    <location>
        <begin position="158"/>
        <end position="290"/>
    </location>
</feature>
<evidence type="ECO:0000313" key="4">
    <source>
        <dbReference type="Proteomes" id="UP001293718"/>
    </source>
</evidence>
<comment type="similarity">
    <text evidence="1">Belongs to the universal stress protein A family.</text>
</comment>
<gene>
    <name evidence="3" type="ORF">SM757_31170</name>
</gene>
<dbReference type="InterPro" id="IPR006015">
    <property type="entry name" value="Universal_stress_UspA"/>
</dbReference>
<protein>
    <submittedName>
        <fullName evidence="3">Universal stress protein</fullName>
    </submittedName>
</protein>
<dbReference type="InterPro" id="IPR006016">
    <property type="entry name" value="UspA"/>
</dbReference>
<dbReference type="CDD" id="cd00293">
    <property type="entry name" value="USP-like"/>
    <property type="match status" value="2"/>
</dbReference>
<name>A0ABU5IQ70_9BURK</name>
<reference evidence="3 4" key="1">
    <citation type="submission" date="2023-11" db="EMBL/GenBank/DDBJ databases">
        <title>Draft genome of Azohydromonas lata strain H1 (DSM1123), a polyhydroxyalkanoate producer.</title>
        <authorList>
            <person name="Traversa D."/>
            <person name="D'Addabbo P."/>
            <person name="Pazzani C."/>
            <person name="Manzari C."/>
            <person name="Chiara M."/>
            <person name="Scrascia M."/>
        </authorList>
    </citation>
    <scope>NUCLEOTIDE SEQUENCE [LARGE SCALE GENOMIC DNA]</scope>
    <source>
        <strain evidence="3 4">H1</strain>
    </source>
</reference>
<dbReference type="Gene3D" id="3.40.50.12370">
    <property type="match status" value="1"/>
</dbReference>
<dbReference type="SUPFAM" id="SSF52402">
    <property type="entry name" value="Adenine nucleotide alpha hydrolases-like"/>
    <property type="match status" value="2"/>
</dbReference>
<feature type="domain" description="UspA" evidence="2">
    <location>
        <begin position="5"/>
        <end position="143"/>
    </location>
</feature>
<evidence type="ECO:0000259" key="2">
    <source>
        <dbReference type="Pfam" id="PF00582"/>
    </source>
</evidence>
<dbReference type="PANTHER" id="PTHR46268">
    <property type="entry name" value="STRESS RESPONSE PROTEIN NHAX"/>
    <property type="match status" value="1"/>
</dbReference>
<dbReference type="RefSeq" id="WP_322468319.1">
    <property type="nucleotide sequence ID" value="NZ_JAXOJX010000094.1"/>
</dbReference>
<keyword evidence="4" id="KW-1185">Reference proteome</keyword>
<accession>A0ABU5IQ70</accession>
<dbReference type="Pfam" id="PF00582">
    <property type="entry name" value="Usp"/>
    <property type="match status" value="2"/>
</dbReference>
<proteinExistence type="inferred from homology"/>
<evidence type="ECO:0000313" key="3">
    <source>
        <dbReference type="EMBL" id="MDZ5461047.1"/>
    </source>
</evidence>
<dbReference type="PRINTS" id="PR01438">
    <property type="entry name" value="UNVRSLSTRESS"/>
</dbReference>
<dbReference type="PANTHER" id="PTHR46268:SF15">
    <property type="entry name" value="UNIVERSAL STRESS PROTEIN HP_0031"/>
    <property type="match status" value="1"/>
</dbReference>
<dbReference type="Proteomes" id="UP001293718">
    <property type="component" value="Unassembled WGS sequence"/>
</dbReference>
<sequence>MSDLRRIVVHVSDSPHAREVALWAAALAGEHGAGLEAVHAVEATPAAAYLTPEATTIATQLSMDSDRGRMEQARLLADEIAAERGRPLPFESVLGDPLPTLLRHVRCADLLVLGQHDPETPDGTEPGLAGRLLMAAGCPLLFVPHTDGHGGQRPRAVRRVLLAWNGSRESARALRDALPLLRRATSVDLVRYVRGDDEVPSLEPLKAYLAAHGVHAACSLQRSREPSIAERLLSPWTPDAPVAEALLSRAADVDADLIVIGGYGHARAWEMALGGVTRTLLQSMTVPVLMSH</sequence>
<comment type="caution">
    <text evidence="3">The sequence shown here is derived from an EMBL/GenBank/DDBJ whole genome shotgun (WGS) entry which is preliminary data.</text>
</comment>